<proteinExistence type="predicted"/>
<keyword evidence="1" id="KW-0812">Transmembrane</keyword>
<dbReference type="Pfam" id="PF07784">
    <property type="entry name" value="DUF1622"/>
    <property type="match status" value="1"/>
</dbReference>
<dbReference type="AlphaFoldDB" id="A0A0B0ECR8"/>
<keyword evidence="1" id="KW-0472">Membrane</keyword>
<dbReference type="Proteomes" id="UP000030652">
    <property type="component" value="Unassembled WGS sequence"/>
</dbReference>
<sequence length="134" mass="14954">MALSSPKDHKVKRMNNTIKFIEIISIAGYSIEAIGVLVVVVGTILSSVTFIRSFRQLPEGVAYHAYRRQLGRSIILGLEFLIAGDIIRTVIVADTLENVAVLGIIVLIRTFLSLTLHLEIEGSWPWQHDDKDAR</sequence>
<name>A0A0B0ECR8_9BACT</name>
<dbReference type="PATRIC" id="fig|237368.3.peg.3496"/>
<gene>
    <name evidence="2" type="ORF">SCABRO_03231</name>
</gene>
<comment type="caution">
    <text evidence="2">The sequence shown here is derived from an EMBL/GenBank/DDBJ whole genome shotgun (WGS) entry which is preliminary data.</text>
</comment>
<evidence type="ECO:0008006" key="4">
    <source>
        <dbReference type="Google" id="ProtNLM"/>
    </source>
</evidence>
<dbReference type="InterPro" id="IPR012427">
    <property type="entry name" value="DUF1622"/>
</dbReference>
<keyword evidence="1" id="KW-1133">Transmembrane helix</keyword>
<reference evidence="2 3" key="1">
    <citation type="submission" date="2014-10" db="EMBL/GenBank/DDBJ databases">
        <title>Draft genome of anammox bacterium scalindua brodae, obtained using differential coverage binning of sequence data from two enrichment reactors.</title>
        <authorList>
            <person name="Speth D.R."/>
            <person name="Russ L."/>
            <person name="Kartal B."/>
            <person name="Op den Camp H.J."/>
            <person name="Dutilh B.E."/>
            <person name="Jetten M.S."/>
        </authorList>
    </citation>
    <scope>NUCLEOTIDE SEQUENCE [LARGE SCALE GENOMIC DNA]</scope>
    <source>
        <strain evidence="2">RU1</strain>
    </source>
</reference>
<organism evidence="2 3">
    <name type="scientific">Candidatus Scalindua brodae</name>
    <dbReference type="NCBI Taxonomy" id="237368"/>
    <lineage>
        <taxon>Bacteria</taxon>
        <taxon>Pseudomonadati</taxon>
        <taxon>Planctomycetota</taxon>
        <taxon>Candidatus Brocadiia</taxon>
        <taxon>Candidatus Brocadiales</taxon>
        <taxon>Candidatus Scalinduaceae</taxon>
        <taxon>Candidatus Scalindua</taxon>
    </lineage>
</organism>
<dbReference type="EMBL" id="JRYO01000223">
    <property type="protein sequence ID" value="KHE91027.1"/>
    <property type="molecule type" value="Genomic_DNA"/>
</dbReference>
<feature type="transmembrane region" description="Helical" evidence="1">
    <location>
        <begin position="20"/>
        <end position="45"/>
    </location>
</feature>
<dbReference type="eggNOG" id="COG4828">
    <property type="taxonomic scope" value="Bacteria"/>
</dbReference>
<feature type="transmembrane region" description="Helical" evidence="1">
    <location>
        <begin position="74"/>
        <end position="93"/>
    </location>
</feature>
<feature type="transmembrane region" description="Helical" evidence="1">
    <location>
        <begin position="99"/>
        <end position="118"/>
    </location>
</feature>
<accession>A0A0B0ECR8</accession>
<evidence type="ECO:0000313" key="2">
    <source>
        <dbReference type="EMBL" id="KHE91027.1"/>
    </source>
</evidence>
<dbReference type="PANTHER" id="PTHR38468">
    <property type="entry name" value="SLL0939 PROTEIN"/>
    <property type="match status" value="1"/>
</dbReference>
<evidence type="ECO:0000256" key="1">
    <source>
        <dbReference type="SAM" id="Phobius"/>
    </source>
</evidence>
<dbReference type="PANTHER" id="PTHR38468:SF1">
    <property type="entry name" value="SLL0939 PROTEIN"/>
    <property type="match status" value="1"/>
</dbReference>
<protein>
    <recommendedName>
        <fullName evidence="4">DUF1622 domain-containing protein</fullName>
    </recommendedName>
</protein>
<evidence type="ECO:0000313" key="3">
    <source>
        <dbReference type="Proteomes" id="UP000030652"/>
    </source>
</evidence>